<gene>
    <name evidence="1" type="ORF">LVJ94_26645</name>
</gene>
<evidence type="ECO:0000313" key="1">
    <source>
        <dbReference type="EMBL" id="WXB00490.1"/>
    </source>
</evidence>
<reference evidence="1" key="1">
    <citation type="submission" date="2021-12" db="EMBL/GenBank/DDBJ databases">
        <title>Discovery of the Pendulisporaceae a myxobacterial family with distinct sporulation behavior and unique specialized metabolism.</title>
        <authorList>
            <person name="Garcia R."/>
            <person name="Popoff A."/>
            <person name="Bader C.D."/>
            <person name="Loehr J."/>
            <person name="Walesch S."/>
            <person name="Walt C."/>
            <person name="Boldt J."/>
            <person name="Bunk B."/>
            <person name="Haeckl F.J.F.P.J."/>
            <person name="Gunesch A.P."/>
            <person name="Birkelbach J."/>
            <person name="Nuebel U."/>
            <person name="Pietschmann T."/>
            <person name="Bach T."/>
            <person name="Mueller R."/>
        </authorList>
    </citation>
    <scope>NUCLEOTIDE SEQUENCE</scope>
    <source>
        <strain evidence="1">MSr11367</strain>
    </source>
</reference>
<dbReference type="Proteomes" id="UP001374803">
    <property type="component" value="Chromosome"/>
</dbReference>
<protein>
    <submittedName>
        <fullName evidence="1">Uncharacterized protein</fullName>
    </submittedName>
</protein>
<organism evidence="1 2">
    <name type="scientific">Pendulispora rubella</name>
    <dbReference type="NCBI Taxonomy" id="2741070"/>
    <lineage>
        <taxon>Bacteria</taxon>
        <taxon>Pseudomonadati</taxon>
        <taxon>Myxococcota</taxon>
        <taxon>Myxococcia</taxon>
        <taxon>Myxococcales</taxon>
        <taxon>Sorangiineae</taxon>
        <taxon>Pendulisporaceae</taxon>
        <taxon>Pendulispora</taxon>
    </lineage>
</organism>
<proteinExistence type="predicted"/>
<accession>A0ABZ2KQZ5</accession>
<sequence>MEYFKKDLLIVADDGHVYHVPASLYQDPARRLPHDKQEVLKKTMLANGTVVAALNPAAPLAPLGACFLLNLPSLIQRD</sequence>
<evidence type="ECO:0000313" key="2">
    <source>
        <dbReference type="Proteomes" id="UP001374803"/>
    </source>
</evidence>
<keyword evidence="2" id="KW-1185">Reference proteome</keyword>
<dbReference type="EMBL" id="CP089983">
    <property type="protein sequence ID" value="WXB00490.1"/>
    <property type="molecule type" value="Genomic_DNA"/>
</dbReference>
<name>A0ABZ2KQZ5_9BACT</name>
<dbReference type="RefSeq" id="WP_394830091.1">
    <property type="nucleotide sequence ID" value="NZ_CP089929.1"/>
</dbReference>